<dbReference type="SMART" id="SM01142">
    <property type="entry name" value="DSHCT"/>
    <property type="match status" value="1"/>
</dbReference>
<dbReference type="Pfam" id="PF26090">
    <property type="entry name" value="SH3_HelY"/>
    <property type="match status" value="1"/>
</dbReference>
<gene>
    <name evidence="7" type="ORF">SAMN05660199_01221</name>
</gene>
<evidence type="ECO:0000259" key="6">
    <source>
        <dbReference type="PROSITE" id="PS51194"/>
    </source>
</evidence>
<evidence type="ECO:0000256" key="1">
    <source>
        <dbReference type="ARBA" id="ARBA00022741"/>
    </source>
</evidence>
<dbReference type="GO" id="GO:0004386">
    <property type="term" value="F:helicase activity"/>
    <property type="evidence" value="ECO:0007669"/>
    <property type="project" value="UniProtKB-KW"/>
</dbReference>
<dbReference type="GO" id="GO:0055087">
    <property type="term" value="C:Ski complex"/>
    <property type="evidence" value="ECO:0007669"/>
    <property type="project" value="TreeGrafter"/>
</dbReference>
<dbReference type="GO" id="GO:0070478">
    <property type="term" value="P:nuclear-transcribed mRNA catabolic process, 3'-5' exonucleolytic nonsense-mediated decay"/>
    <property type="evidence" value="ECO:0007669"/>
    <property type="project" value="TreeGrafter"/>
</dbReference>
<dbReference type="Gene3D" id="1.10.3380.30">
    <property type="match status" value="1"/>
</dbReference>
<dbReference type="Pfam" id="PF00270">
    <property type="entry name" value="DEAD"/>
    <property type="match status" value="1"/>
</dbReference>
<dbReference type="InterPro" id="IPR014001">
    <property type="entry name" value="Helicase_ATP-bd"/>
</dbReference>
<dbReference type="PANTHER" id="PTHR12131">
    <property type="entry name" value="ATP-DEPENDENT RNA AND DNA HELICASE"/>
    <property type="match status" value="1"/>
</dbReference>
<dbReference type="PANTHER" id="PTHR12131:SF1">
    <property type="entry name" value="ATP-DEPENDENT RNA HELICASE SUPV3L1, MITOCHONDRIAL-RELATED"/>
    <property type="match status" value="1"/>
</dbReference>
<dbReference type="RefSeq" id="WP_091241496.1">
    <property type="nucleotide sequence ID" value="NZ_FNIR01000003.1"/>
</dbReference>
<dbReference type="InterPro" id="IPR012961">
    <property type="entry name" value="Ski2/MTR4_C"/>
</dbReference>
<protein>
    <submittedName>
        <fullName evidence="7">ATP-dependent RNA helicase HelY</fullName>
    </submittedName>
</protein>
<keyword evidence="4" id="KW-0067">ATP-binding</keyword>
<dbReference type="PROSITE" id="PS51194">
    <property type="entry name" value="HELICASE_CTER"/>
    <property type="match status" value="1"/>
</dbReference>
<dbReference type="InterPro" id="IPR058621">
    <property type="entry name" value="SH3_HelY"/>
</dbReference>
<evidence type="ECO:0000259" key="5">
    <source>
        <dbReference type="PROSITE" id="PS51192"/>
    </source>
</evidence>
<dbReference type="InterPro" id="IPR050699">
    <property type="entry name" value="RNA-DNA_Helicase"/>
</dbReference>
<dbReference type="PROSITE" id="PS51192">
    <property type="entry name" value="HELICASE_ATP_BIND_1"/>
    <property type="match status" value="1"/>
</dbReference>
<proteinExistence type="predicted"/>
<dbReference type="Proteomes" id="UP000199088">
    <property type="component" value="Unassembled WGS sequence"/>
</dbReference>
<dbReference type="OrthoDB" id="3229913at2"/>
<keyword evidence="1" id="KW-0547">Nucleotide-binding</keyword>
<dbReference type="AlphaFoldDB" id="A0A1H0GEW6"/>
<dbReference type="SMART" id="SM00487">
    <property type="entry name" value="DEXDc"/>
    <property type="match status" value="1"/>
</dbReference>
<keyword evidence="8" id="KW-1185">Reference proteome</keyword>
<evidence type="ECO:0000256" key="4">
    <source>
        <dbReference type="ARBA" id="ARBA00022840"/>
    </source>
</evidence>
<dbReference type="FunFam" id="3.40.50.300:FF:000190">
    <property type="entry name" value="ATP-dependent RNA helicase"/>
    <property type="match status" value="1"/>
</dbReference>
<accession>A0A1H0GEW6</accession>
<dbReference type="CDD" id="cd18795">
    <property type="entry name" value="SF2_C_Ski2"/>
    <property type="match status" value="1"/>
</dbReference>
<dbReference type="Pfam" id="PF00271">
    <property type="entry name" value="Helicase_C"/>
    <property type="match status" value="1"/>
</dbReference>
<organism evidence="7 8">
    <name type="scientific">Klenkia soli</name>
    <dbReference type="NCBI Taxonomy" id="1052260"/>
    <lineage>
        <taxon>Bacteria</taxon>
        <taxon>Bacillati</taxon>
        <taxon>Actinomycetota</taxon>
        <taxon>Actinomycetes</taxon>
        <taxon>Geodermatophilales</taxon>
        <taxon>Geodermatophilaceae</taxon>
        <taxon>Klenkia</taxon>
    </lineage>
</organism>
<dbReference type="GO" id="GO:0005524">
    <property type="term" value="F:ATP binding"/>
    <property type="evidence" value="ECO:0007669"/>
    <property type="project" value="UniProtKB-KW"/>
</dbReference>
<feature type="domain" description="Helicase C-terminal" evidence="6">
    <location>
        <begin position="298"/>
        <end position="495"/>
    </location>
</feature>
<name>A0A1H0GEW6_9ACTN</name>
<dbReference type="InterPro" id="IPR011545">
    <property type="entry name" value="DEAD/DEAH_box_helicase_dom"/>
</dbReference>
<dbReference type="GO" id="GO:0003676">
    <property type="term" value="F:nucleic acid binding"/>
    <property type="evidence" value="ECO:0007669"/>
    <property type="project" value="InterPro"/>
</dbReference>
<keyword evidence="2" id="KW-0378">Hydrolase</keyword>
<evidence type="ECO:0000256" key="3">
    <source>
        <dbReference type="ARBA" id="ARBA00022806"/>
    </source>
</evidence>
<keyword evidence="3 7" id="KW-0347">Helicase</keyword>
<dbReference type="EMBL" id="FNIR01000003">
    <property type="protein sequence ID" value="SDO05430.1"/>
    <property type="molecule type" value="Genomic_DNA"/>
</dbReference>
<dbReference type="SUPFAM" id="SSF52540">
    <property type="entry name" value="P-loop containing nucleoside triphosphate hydrolases"/>
    <property type="match status" value="1"/>
</dbReference>
<feature type="domain" description="Helicase ATP-binding" evidence="5">
    <location>
        <begin position="44"/>
        <end position="202"/>
    </location>
</feature>
<dbReference type="STRING" id="1052260.SAMN05660199_01221"/>
<dbReference type="GO" id="GO:0016787">
    <property type="term" value="F:hydrolase activity"/>
    <property type="evidence" value="ECO:0007669"/>
    <property type="project" value="UniProtKB-KW"/>
</dbReference>
<dbReference type="SMART" id="SM00490">
    <property type="entry name" value="HELICc"/>
    <property type="match status" value="1"/>
</dbReference>
<sequence length="949" mass="103119">MLDTGDLSPAERYAASRRRGRFPLLSDFVLDLGFTLDPFQQEACEALEGGSGVLVCAPTGAGKTVVGEFAVHKALAEGRKAFYTTPIKALSNQKFADLVDRYGPEQVGLLTGDNAVNGDAPVVVMTTEVLRNMLYADSPALRGLGYVVMDEVHYLADRFRGAVWEEVIIHLPDDVALVSLSATVSNAEEFADWLVTVRGDTAVVVSEVRPIPLWQHMLVGGRVFDLFALRPGAHLAGEVELSSRQRGAAVVDPELVRYVKEQERRLDSWHGGATRRSKERYEHRPRYTPPGRSEVLTRLDAAGLLPAITFVFSRKGCDAAVEQCLRAGLRLTDEAERAAVAEVVDRHTGSLHEADLQVLGFWEWREGLLAGLAAHHAGLVPAFKEAVEECFVRGLVKAVFATETLALGINMPARTVVLEKLTKWNGEAHVDVTPGEYTQLTGRAGRRGIDVEGHAAVVWAPGVDPAAVAGLASTRTYPLRSSFRPSYNMAVNLVGSHGRERARELLASSFAQFQADRSVVGLARQAARNEEDAGRLEAAVPSGKGDVAGYAQLRAEISDREKELARDTQARRRREAAETLLALRPGDVIRVPSGRRQGLAVVLDPGITELADPRPLVLTEDKWAGRLGPLDFPSPVDALARLRVPKNFNHRSPHARRDLAAVLRDTRTELGLGARKTSVRSGADDDPVLVDLRHALRRHPVHQLPDREELVRTAQTWLRARRDAERVRGQVAERTGSLARQFDRTCDVLEQLGYLRPDAPSAADEHSPGPHPAAEAPVVTTAGRQLSRIWSEADLLTAECLRAGVFTGLDAPGLAACASALVFEARRDSPSQPPVPAGPVSAALVAMRRVHAELHAVETDHGVRPGRDLDLGFVRAAYRWAEGQSLDRVLAEAEQAGTELSGGDFVRWARQLVDLLDQLAKVTDGALSRTARSAVERVRRGVVAVAVSG</sequence>
<dbReference type="InterPro" id="IPR027417">
    <property type="entry name" value="P-loop_NTPase"/>
</dbReference>
<evidence type="ECO:0000313" key="8">
    <source>
        <dbReference type="Proteomes" id="UP000199088"/>
    </source>
</evidence>
<dbReference type="Gene3D" id="3.40.50.300">
    <property type="entry name" value="P-loop containing nucleotide triphosphate hydrolases"/>
    <property type="match status" value="2"/>
</dbReference>
<dbReference type="InterPro" id="IPR001650">
    <property type="entry name" value="Helicase_C-like"/>
</dbReference>
<reference evidence="8" key="1">
    <citation type="submission" date="2016-10" db="EMBL/GenBank/DDBJ databases">
        <authorList>
            <person name="Varghese N."/>
            <person name="Submissions S."/>
        </authorList>
    </citation>
    <scope>NUCLEOTIDE SEQUENCE [LARGE SCALE GENOMIC DNA]</scope>
    <source>
        <strain evidence="8">DSM 45843</strain>
    </source>
</reference>
<evidence type="ECO:0000313" key="7">
    <source>
        <dbReference type="EMBL" id="SDO05430.1"/>
    </source>
</evidence>
<dbReference type="Pfam" id="PF08148">
    <property type="entry name" value="DSHCT"/>
    <property type="match status" value="1"/>
</dbReference>
<evidence type="ECO:0000256" key="2">
    <source>
        <dbReference type="ARBA" id="ARBA00022801"/>
    </source>
</evidence>